<evidence type="ECO:0000313" key="2">
    <source>
        <dbReference type="EMBL" id="TVM17878.1"/>
    </source>
</evidence>
<sequence>MKFFKANEVAQAAVEIERKGQAFYRNVAKAAQSDAARELFTFMAGEESKHEVVFQALKDRLGDIEMPAYSNADEYQDYLEALIESHALFNGGVAEKLAAEASDLKSAVDIALAFEKDTLLFFMEMKELVPDSEKPLVQQCIEEERSHMRMLRGLLKA</sequence>
<dbReference type="CDD" id="cd01045">
    <property type="entry name" value="Ferritin_like_AB"/>
    <property type="match status" value="1"/>
</dbReference>
<dbReference type="Gene3D" id="1.20.1260.10">
    <property type="match status" value="1"/>
</dbReference>
<protein>
    <submittedName>
        <fullName evidence="2">Rubrerythrin</fullName>
    </submittedName>
</protein>
<dbReference type="InterPro" id="IPR009078">
    <property type="entry name" value="Ferritin-like_SF"/>
</dbReference>
<dbReference type="SUPFAM" id="SSF47240">
    <property type="entry name" value="Ferritin-like"/>
    <property type="match status" value="1"/>
</dbReference>
<dbReference type="OrthoDB" id="5405405at2"/>
<dbReference type="Proteomes" id="UP000448292">
    <property type="component" value="Unassembled WGS sequence"/>
</dbReference>
<dbReference type="Pfam" id="PF02915">
    <property type="entry name" value="Rubrerythrin"/>
    <property type="match status" value="1"/>
</dbReference>
<dbReference type="RefSeq" id="WP_144302531.1">
    <property type="nucleotide sequence ID" value="NZ_QMIE01000005.1"/>
</dbReference>
<comment type="caution">
    <text evidence="2">The sequence shown here is derived from an EMBL/GenBank/DDBJ whole genome shotgun (WGS) entry which is preliminary data.</text>
</comment>
<evidence type="ECO:0000259" key="1">
    <source>
        <dbReference type="Pfam" id="PF02915"/>
    </source>
</evidence>
<gene>
    <name evidence="2" type="ORF">DPQ33_07140</name>
</gene>
<accession>A0A7M3MFI1</accession>
<reference evidence="2 3" key="1">
    <citation type="submission" date="2018-06" db="EMBL/GenBank/DDBJ databases">
        <title>Complete genome of Desulfovibrio indonesiensis P37SLT.</title>
        <authorList>
            <person name="Crispim J.S."/>
            <person name="Vidigal P.M.P."/>
            <person name="Silva L.C.F."/>
            <person name="Laguardia C.N."/>
            <person name="Araujo L.C."/>
            <person name="Dias R.S."/>
            <person name="Sousa M.P."/>
            <person name="Paula S.O."/>
            <person name="Silva C."/>
        </authorList>
    </citation>
    <scope>NUCLEOTIDE SEQUENCE [LARGE SCALE GENOMIC DNA]</scope>
    <source>
        <strain evidence="2 3">P37SLT</strain>
    </source>
</reference>
<dbReference type="GO" id="GO:0016491">
    <property type="term" value="F:oxidoreductase activity"/>
    <property type="evidence" value="ECO:0007669"/>
    <property type="project" value="InterPro"/>
</dbReference>
<feature type="domain" description="Rubrerythrin diiron-binding" evidence="1">
    <location>
        <begin position="11"/>
        <end position="154"/>
    </location>
</feature>
<keyword evidence="3" id="KW-1185">Reference proteome</keyword>
<evidence type="ECO:0000313" key="3">
    <source>
        <dbReference type="Proteomes" id="UP000448292"/>
    </source>
</evidence>
<dbReference type="PANTHER" id="PTHR33531">
    <property type="entry name" value="RUBRERYTHRIN SUBFAMILY"/>
    <property type="match status" value="1"/>
</dbReference>
<name>A0A7M3MFI1_9BACT</name>
<dbReference type="PANTHER" id="PTHR33531:SF7">
    <property type="entry name" value="HYPOTHETICAL MEMBRANE PROTEIN, CONSERVED"/>
    <property type="match status" value="1"/>
</dbReference>
<dbReference type="InterPro" id="IPR003251">
    <property type="entry name" value="Rr_diiron-bd_dom"/>
</dbReference>
<organism evidence="2 3">
    <name type="scientific">Oceanidesulfovibrio indonesiensis</name>
    <dbReference type="NCBI Taxonomy" id="54767"/>
    <lineage>
        <taxon>Bacteria</taxon>
        <taxon>Pseudomonadati</taxon>
        <taxon>Thermodesulfobacteriota</taxon>
        <taxon>Desulfovibrionia</taxon>
        <taxon>Desulfovibrionales</taxon>
        <taxon>Desulfovibrionaceae</taxon>
        <taxon>Oceanidesulfovibrio</taxon>
    </lineage>
</organism>
<dbReference type="InterPro" id="IPR012347">
    <property type="entry name" value="Ferritin-like"/>
</dbReference>
<dbReference type="GO" id="GO:0046872">
    <property type="term" value="F:metal ion binding"/>
    <property type="evidence" value="ECO:0007669"/>
    <property type="project" value="InterPro"/>
</dbReference>
<dbReference type="AlphaFoldDB" id="A0A7M3MFI1"/>
<dbReference type="EMBL" id="QMIE01000005">
    <property type="protein sequence ID" value="TVM17878.1"/>
    <property type="molecule type" value="Genomic_DNA"/>
</dbReference>
<proteinExistence type="predicted"/>